<dbReference type="Pfam" id="PF13424">
    <property type="entry name" value="TPR_12"/>
    <property type="match status" value="1"/>
</dbReference>
<sequence>MDPFSITVGVVGLLDVTYRIGSYLKQIKSASTKIQDEIDTLTNEIEALNMVNDSVQGMWNIKCEATGFYISDETTSMVDSLWSNMGLVLQKTKNTIVQLEGLLKEVLGKKGALTPNRLESFMALIRKEERYSDYTQVRQRLTNYQAGMQMLLLALNTYYTRKGHSDNDVALGNLSEQLHRQNMSLRRQVARLRQSLQGASDSDDLVDSLRSADAVASSIRFNKHFDVPQNISSCYTGRLKELDELKAILKVHQSRERQDHQKRFVIYGLGGSGKTQFCCKFAQDNREHFWGVFWIDASSEETVKHSYARIAKVGGVEPNENAAKNWLSTLQQPWLLLVDNADDPEVDVIRYLPKGEGGVVLITSRYFGNRRHGTEGSRFFHFTKLGIEEASDLILAVADMPRPWEAAIRKYADQIAEYLGYLPLALVHAGKAILDRLCTLNDYCDWYDRSWKKIRHTRSRSRSGSWDREKENASNMIVYSSYEIIYVGLEKKKDQQSRDALDLLRVFSFFHWENIELDLIKAAAMNPRREREAIRLNARTGNAKIFYQRPKTWKKAFQEWVIAIIEPLTKTSPILPAVLTDKDEDEEAFDEDRLRSALSLLVRLGMLTLHDENNSYWMHPLVHTWVRLRPETSTAEQAVWCHAAATVLVQSIFLQAPKGYEGQDERFKRAILPHVENVRRFQEEINKHFEDNQKNLRRLWPLMWLTPRPGFGRAQAVQYVKFSLVYLQCGEWIKAEELQLQVKDYVYSNLGPDSEAGVAIALLLSKVYALQTHNNKARELQYQVLQSAKNYFGPDHPRTLEVMDALGSTCQVGSRLREAQGLHEEVIQKLSTLKGYGPDHEATLTAISNLSKVKLRHFDHKEAFELQLQAFEGLQKVLGPTHPKTLEAKDDLVAIYGFIGEEHLSLALQMGEENMQIRIKTLGREHPFTLKSRLNVAKIQTAMNQFDEAEQHFLEGLPVARRNLGVNHLGTLTAETWFGHLRWRQGRYSEAQAIWEGVTAKHRYEETKRGDGQHTDRLQAMWFLVHCFEDQGKIDDALEMCEQVTLLVQEFGGEGLGQKHKFWQYLKEKRAELRNTKQNQTHDVDGSEAHLSTNSTMNASSAIAPKKLVKGFTF</sequence>
<dbReference type="GO" id="GO:0043531">
    <property type="term" value="F:ADP binding"/>
    <property type="evidence" value="ECO:0007669"/>
    <property type="project" value="InterPro"/>
</dbReference>
<dbReference type="PANTHER" id="PTHR46082:SF6">
    <property type="entry name" value="AAA+ ATPASE DOMAIN-CONTAINING PROTEIN-RELATED"/>
    <property type="match status" value="1"/>
</dbReference>
<dbReference type="OrthoDB" id="5086500at2759"/>
<dbReference type="STRING" id="104259.A0A0F7TL77"/>
<protein>
    <submittedName>
        <fullName evidence="3">Uncharacterized protein</fullName>
    </submittedName>
</protein>
<dbReference type="InterPro" id="IPR027417">
    <property type="entry name" value="P-loop_NTPase"/>
</dbReference>
<dbReference type="AlphaFoldDB" id="A0A0F7TL77"/>
<evidence type="ECO:0000313" key="4">
    <source>
        <dbReference type="Proteomes" id="UP000042958"/>
    </source>
</evidence>
<gene>
    <name evidence="3" type="ORF">PMG11_06184</name>
</gene>
<dbReference type="SUPFAM" id="SSF48452">
    <property type="entry name" value="TPR-like"/>
    <property type="match status" value="2"/>
</dbReference>
<reference evidence="3" key="1">
    <citation type="submission" date="2014-11" db="EMBL/GenBank/DDBJ databases">
        <authorList>
            <person name="Zhu J."/>
            <person name="Qi W."/>
            <person name="Song R."/>
        </authorList>
    </citation>
    <scope>NUCLEOTIDE SEQUENCE [LARGE SCALE GENOMIC DNA]</scope>
</reference>
<feature type="coiled-coil region" evidence="1">
    <location>
        <begin position="24"/>
        <end position="51"/>
    </location>
</feature>
<dbReference type="InterPro" id="IPR011990">
    <property type="entry name" value="TPR-like_helical_dom_sf"/>
</dbReference>
<dbReference type="SUPFAM" id="SSF52540">
    <property type="entry name" value="P-loop containing nucleoside triphosphate hydrolases"/>
    <property type="match status" value="1"/>
</dbReference>
<evidence type="ECO:0000256" key="2">
    <source>
        <dbReference type="SAM" id="MobiDB-lite"/>
    </source>
</evidence>
<dbReference type="Gene3D" id="3.40.50.300">
    <property type="entry name" value="P-loop containing nucleotide triphosphate hydrolases"/>
    <property type="match status" value="1"/>
</dbReference>
<organism evidence="3 4">
    <name type="scientific">Penicillium brasilianum</name>
    <dbReference type="NCBI Taxonomy" id="104259"/>
    <lineage>
        <taxon>Eukaryota</taxon>
        <taxon>Fungi</taxon>
        <taxon>Dikarya</taxon>
        <taxon>Ascomycota</taxon>
        <taxon>Pezizomycotina</taxon>
        <taxon>Eurotiomycetes</taxon>
        <taxon>Eurotiomycetidae</taxon>
        <taxon>Eurotiales</taxon>
        <taxon>Aspergillaceae</taxon>
        <taxon>Penicillium</taxon>
    </lineage>
</organism>
<accession>A0A0F7TL77</accession>
<proteinExistence type="predicted"/>
<dbReference type="PANTHER" id="PTHR46082">
    <property type="entry name" value="ATP/GTP-BINDING PROTEIN-RELATED"/>
    <property type="match status" value="1"/>
</dbReference>
<dbReference type="Proteomes" id="UP000042958">
    <property type="component" value="Unassembled WGS sequence"/>
</dbReference>
<name>A0A0F7TL77_PENBI</name>
<feature type="compositionally biased region" description="Basic and acidic residues" evidence="2">
    <location>
        <begin position="1076"/>
        <end position="1088"/>
    </location>
</feature>
<dbReference type="EMBL" id="CDHK01000005">
    <property type="protein sequence ID" value="CEJ57493.1"/>
    <property type="molecule type" value="Genomic_DNA"/>
</dbReference>
<evidence type="ECO:0000313" key="3">
    <source>
        <dbReference type="EMBL" id="CEJ57493.1"/>
    </source>
</evidence>
<keyword evidence="1" id="KW-0175">Coiled coil</keyword>
<dbReference type="InterPro" id="IPR053137">
    <property type="entry name" value="NLR-like"/>
</dbReference>
<dbReference type="Gene3D" id="1.25.40.10">
    <property type="entry name" value="Tetratricopeptide repeat domain"/>
    <property type="match status" value="2"/>
</dbReference>
<feature type="region of interest" description="Disordered" evidence="2">
    <location>
        <begin position="1076"/>
        <end position="1097"/>
    </location>
</feature>
<dbReference type="Pfam" id="PF13374">
    <property type="entry name" value="TPR_10"/>
    <property type="match status" value="2"/>
</dbReference>
<evidence type="ECO:0000256" key="1">
    <source>
        <dbReference type="SAM" id="Coils"/>
    </source>
</evidence>
<keyword evidence="4" id="KW-1185">Reference proteome</keyword>